<accession>A0A935IJP2</accession>
<keyword evidence="3 5" id="KW-0732">Signal</keyword>
<dbReference type="Pfam" id="PF13458">
    <property type="entry name" value="Peripla_BP_6"/>
    <property type="match status" value="1"/>
</dbReference>
<dbReference type="Gene3D" id="3.40.50.2300">
    <property type="match status" value="2"/>
</dbReference>
<dbReference type="GO" id="GO:0006865">
    <property type="term" value="P:amino acid transport"/>
    <property type="evidence" value="ECO:0007669"/>
    <property type="project" value="UniProtKB-KW"/>
</dbReference>
<sequence length="398" mass="41675">MKHIPRRALLAASAAVLLGLAACGGGGSAASTDTAPIKVGIIADLTGATGDVGKPYNEGMMAYIDWLNAKGGIKGRKIEAMSNDYAYQVPKAEELYKKYVSDGAVVIQGWGTGDSEALRTKVSADKLPFMSASYAEVLTDPKQAAYNFVVAPTYSDQMRVALNWIAKDSGGKAEVAVFHNDSPFGTAPVADGQKWITEKSLGLGFKAYPMPKTPNFVGLLSQAQSQGAKYIVIQNVSSPAAQVAKDIKAGNLDMKIVCLNWCADELFVKTAGAENAEGHVMVQPFAPASANKEGSKAIEEYLKSKGSSLDAKGLHYAQGWYTMDVMAKGIEKALAGGAKLTGESIKAALESMDAVDTGGVVGTGKIKFSADSHRGSTGSGIYKIQGGKFVEIAANQVP</sequence>
<dbReference type="CDD" id="cd06334">
    <property type="entry name" value="PBP1_ABC_ligand_binding-like"/>
    <property type="match status" value="1"/>
</dbReference>
<comment type="similarity">
    <text evidence="1">Belongs to the leucine-binding protein family.</text>
</comment>
<dbReference type="InterPro" id="IPR028082">
    <property type="entry name" value="Peripla_BP_I"/>
</dbReference>
<dbReference type="PANTHER" id="PTHR47235">
    <property type="entry name" value="BLR6548 PROTEIN"/>
    <property type="match status" value="1"/>
</dbReference>
<evidence type="ECO:0000259" key="6">
    <source>
        <dbReference type="Pfam" id="PF13458"/>
    </source>
</evidence>
<dbReference type="Proteomes" id="UP000718281">
    <property type="component" value="Unassembled WGS sequence"/>
</dbReference>
<dbReference type="AlphaFoldDB" id="A0A935IJP2"/>
<evidence type="ECO:0000313" key="7">
    <source>
        <dbReference type="EMBL" id="MBK6302088.1"/>
    </source>
</evidence>
<reference evidence="10 11" key="1">
    <citation type="submission" date="2020-10" db="EMBL/GenBank/DDBJ databases">
        <title>Connecting structure to function with the recovery of over 1000 high-quality activated sludge metagenome-assembled genomes encoding full-length rRNA genes using long-read sequencing.</title>
        <authorList>
            <person name="Singleton C.M."/>
            <person name="Petriglieri F."/>
            <person name="Kristensen J.M."/>
            <person name="Kirkegaard R.H."/>
            <person name="Michaelsen T.Y."/>
            <person name="Andersen M.H."/>
            <person name="Karst S.M."/>
            <person name="Dueholm M.S."/>
            <person name="Nielsen P.H."/>
            <person name="Albertsen M."/>
        </authorList>
    </citation>
    <scope>NUCLEOTIDE SEQUENCE [LARGE SCALE GENOMIC DNA]</scope>
    <source>
        <strain evidence="7">AalE_18-Q3-R2-46_BAT3C.188</strain>
        <strain evidence="8">Ega_18-Q3-R5-49_MAXAC.001</strain>
        <strain evidence="9">Ribe_18-Q3-R11-54_MAXAC.001</strain>
    </source>
</reference>
<dbReference type="PROSITE" id="PS51318">
    <property type="entry name" value="TAT"/>
    <property type="match status" value="1"/>
</dbReference>
<dbReference type="InterPro" id="IPR006311">
    <property type="entry name" value="TAT_signal"/>
</dbReference>
<dbReference type="EMBL" id="JADJIB010000003">
    <property type="protein sequence ID" value="MBK7273360.1"/>
    <property type="molecule type" value="Genomic_DNA"/>
</dbReference>
<organism evidence="8 11">
    <name type="scientific">Candidatus Phosphoribacter hodrii</name>
    <dbReference type="NCBI Taxonomy" id="2953743"/>
    <lineage>
        <taxon>Bacteria</taxon>
        <taxon>Bacillati</taxon>
        <taxon>Actinomycetota</taxon>
        <taxon>Actinomycetes</taxon>
        <taxon>Micrococcales</taxon>
        <taxon>Dermatophilaceae</taxon>
        <taxon>Candidatus Phosphoribacter</taxon>
    </lineage>
</organism>
<comment type="caution">
    <text evidence="8">The sequence shown here is derived from an EMBL/GenBank/DDBJ whole genome shotgun (WGS) entry which is preliminary data.</text>
</comment>
<dbReference type="Proteomes" id="UP000726105">
    <property type="component" value="Unassembled WGS sequence"/>
</dbReference>
<evidence type="ECO:0000313" key="11">
    <source>
        <dbReference type="Proteomes" id="UP000726105"/>
    </source>
</evidence>
<evidence type="ECO:0000256" key="4">
    <source>
        <dbReference type="ARBA" id="ARBA00022970"/>
    </source>
</evidence>
<evidence type="ECO:0000313" key="10">
    <source>
        <dbReference type="Proteomes" id="UP000718281"/>
    </source>
</evidence>
<dbReference type="InterPro" id="IPR000709">
    <property type="entry name" value="Leu_Ile_Val-bd"/>
</dbReference>
<evidence type="ECO:0000256" key="1">
    <source>
        <dbReference type="ARBA" id="ARBA00010062"/>
    </source>
</evidence>
<proteinExistence type="inferred from homology"/>
<evidence type="ECO:0000313" key="9">
    <source>
        <dbReference type="EMBL" id="MBL0005535.1"/>
    </source>
</evidence>
<evidence type="ECO:0000313" key="8">
    <source>
        <dbReference type="EMBL" id="MBK7273360.1"/>
    </source>
</evidence>
<dbReference type="EMBL" id="JADKGK010000027">
    <property type="protein sequence ID" value="MBL0005535.1"/>
    <property type="molecule type" value="Genomic_DNA"/>
</dbReference>
<dbReference type="Proteomes" id="UP000886632">
    <property type="component" value="Unassembled WGS sequence"/>
</dbReference>
<keyword evidence="4" id="KW-0029">Amino-acid transport</keyword>
<feature type="domain" description="Leucine-binding protein" evidence="6">
    <location>
        <begin position="36"/>
        <end position="387"/>
    </location>
</feature>
<feature type="chain" id="PRO_5036661524" evidence="5">
    <location>
        <begin position="30"/>
        <end position="398"/>
    </location>
</feature>
<protein>
    <submittedName>
        <fullName evidence="8">ABC transporter substrate-binding protein</fullName>
    </submittedName>
</protein>
<dbReference type="EMBL" id="JADIXZ010000007">
    <property type="protein sequence ID" value="MBK6302088.1"/>
    <property type="molecule type" value="Genomic_DNA"/>
</dbReference>
<dbReference type="PROSITE" id="PS51257">
    <property type="entry name" value="PROKAR_LIPOPROTEIN"/>
    <property type="match status" value="1"/>
</dbReference>
<dbReference type="PANTHER" id="PTHR47235:SF1">
    <property type="entry name" value="BLR6548 PROTEIN"/>
    <property type="match status" value="1"/>
</dbReference>
<dbReference type="InterPro" id="IPR028081">
    <property type="entry name" value="Leu-bd"/>
</dbReference>
<dbReference type="SUPFAM" id="SSF53822">
    <property type="entry name" value="Periplasmic binding protein-like I"/>
    <property type="match status" value="1"/>
</dbReference>
<evidence type="ECO:0000256" key="5">
    <source>
        <dbReference type="SAM" id="SignalP"/>
    </source>
</evidence>
<evidence type="ECO:0000256" key="2">
    <source>
        <dbReference type="ARBA" id="ARBA00022448"/>
    </source>
</evidence>
<keyword evidence="2" id="KW-0813">Transport</keyword>
<gene>
    <name evidence="7" type="ORF">IPF40_14000</name>
    <name evidence="8" type="ORF">IPI13_09390</name>
    <name evidence="9" type="ORF">IPP00_16760</name>
</gene>
<feature type="signal peptide" evidence="5">
    <location>
        <begin position="1"/>
        <end position="29"/>
    </location>
</feature>
<dbReference type="PRINTS" id="PR00337">
    <property type="entry name" value="LEUILEVALBP"/>
</dbReference>
<name>A0A935IJP2_9MICO</name>
<evidence type="ECO:0000256" key="3">
    <source>
        <dbReference type="ARBA" id="ARBA00022729"/>
    </source>
</evidence>